<evidence type="ECO:0000313" key="2">
    <source>
        <dbReference type="Proteomes" id="UP000188726"/>
    </source>
</evidence>
<gene>
    <name evidence="1" type="ORF">BZG09_14535</name>
</gene>
<sequence length="276" mass="30985">MLARGFDIGSNAVSHSYSRLLLRAILLGFCLTVTPVMANQQPWQSPDYIVEAFYRIAFQSEYVQGEQGVRKWDGPIRYHVAHPISASQLHDDLVTYHVAHLETLTGIDFISTPTPQRANLTIMFTNHERFLDDARKQFNNADVSPLNDAVCAANFRINQHGAIHHAAVVIPVDLARSKGKLVACVVEELTQIMGLPNDDDRVFPSIFNDRTPQQLLTGLDGLLLRLLYLDEIEAGQDWQTAQTIIQPVVEQWASDGTIDNAHRSVKTGELYRLLGW</sequence>
<proteinExistence type="predicted"/>
<dbReference type="AlphaFoldDB" id="A0AB36K2S4"/>
<accession>A0AB36K2S4</accession>
<name>A0AB36K2S4_9GAMM</name>
<dbReference type="InterPro" id="IPR021323">
    <property type="entry name" value="DUF2927"/>
</dbReference>
<dbReference type="Pfam" id="PF11150">
    <property type="entry name" value="DUF2927"/>
    <property type="match status" value="1"/>
</dbReference>
<reference evidence="1 2" key="1">
    <citation type="journal article" date="2017" name="Genome Announc.">
        <title>Draft Genome Sequences of Salinivibrio proteolyticus, Salinivibrio sharmensis, Salinivibrio siamensis, Salinivibrio costicola subsp. alcaliphilus, Salinivibrio costicola subsp. vallismortis, and 29 New Isolates Belonging to the Genus Salinivibrio.</title>
        <authorList>
            <person name="Lopez-Hermoso C."/>
            <person name="de la Haba R.R."/>
            <person name="Sanchez-Porro C."/>
            <person name="Bayliss S.C."/>
            <person name="Feil E.J."/>
            <person name="Ventosa A."/>
        </authorList>
    </citation>
    <scope>NUCLEOTIDE SEQUENCE [LARGE SCALE GENOMIC DNA]</scope>
    <source>
        <strain evidence="1 2">IC202</strain>
    </source>
</reference>
<organism evidence="1 2">
    <name type="scientific">Salinivibrio kushneri</name>
    <dbReference type="NCBI Taxonomy" id="1908198"/>
    <lineage>
        <taxon>Bacteria</taxon>
        <taxon>Pseudomonadati</taxon>
        <taxon>Pseudomonadota</taxon>
        <taxon>Gammaproteobacteria</taxon>
        <taxon>Vibrionales</taxon>
        <taxon>Vibrionaceae</taxon>
        <taxon>Salinivibrio</taxon>
    </lineage>
</organism>
<dbReference type="EMBL" id="MUEO01000048">
    <property type="protein sequence ID" value="OOE42170.1"/>
    <property type="molecule type" value="Genomic_DNA"/>
</dbReference>
<evidence type="ECO:0008006" key="3">
    <source>
        <dbReference type="Google" id="ProtNLM"/>
    </source>
</evidence>
<evidence type="ECO:0000313" key="1">
    <source>
        <dbReference type="EMBL" id="OOE42170.1"/>
    </source>
</evidence>
<dbReference type="Proteomes" id="UP000188726">
    <property type="component" value="Unassembled WGS sequence"/>
</dbReference>
<comment type="caution">
    <text evidence="1">The sequence shown here is derived from an EMBL/GenBank/DDBJ whole genome shotgun (WGS) entry which is preliminary data.</text>
</comment>
<protein>
    <recommendedName>
        <fullName evidence="3">DUF2927 domain-containing protein</fullName>
    </recommendedName>
</protein>